<proteinExistence type="predicted"/>
<evidence type="ECO:0000256" key="2">
    <source>
        <dbReference type="SAM" id="Phobius"/>
    </source>
</evidence>
<evidence type="ECO:0000313" key="5">
    <source>
        <dbReference type="Proteomes" id="UP000317422"/>
    </source>
</evidence>
<keyword evidence="2" id="KW-0812">Transmembrane</keyword>
<dbReference type="InterPro" id="IPR058488">
    <property type="entry name" value="DUF8175"/>
</dbReference>
<gene>
    <name evidence="4" type="ORF">FHX37_3766</name>
</gene>
<accession>A0A543N9C2</accession>
<sequence length="274" mass="28867">MTEDSSDGADTSISANLPWASRGFVISAITVAAIFVVGIAVTITTLATDEGGQGPNAADSSPTTGSTPEGGGVPRDEMPEEGRTTTPKGSDDSASVCGLDGNSDSSFDTFPEDVTWEPVGALEAPHFPGHGPGEVDDNGVRYCYAHSPQGAVAAGLNLIAMSSLSDIRKDVVQRMFAEGEGKEAALEKLKDPSKDEETIRSRLAGVQLVTYNPDYARVDVALQIDDPEAISSHVLDLQWSEGDWRVITRPSGEMVVPNSIVDSLDRYVPTGKAR</sequence>
<name>A0A543N9C2_9ACTN</name>
<keyword evidence="5" id="KW-1185">Reference proteome</keyword>
<reference evidence="4 5" key="1">
    <citation type="submission" date="2019-06" db="EMBL/GenBank/DDBJ databases">
        <title>Sequencing the genomes of 1000 actinobacteria strains.</title>
        <authorList>
            <person name="Klenk H.-P."/>
        </authorList>
    </citation>
    <scope>NUCLEOTIDE SEQUENCE [LARGE SCALE GENOMIC DNA]</scope>
    <source>
        <strain evidence="4 5">DSM 45015</strain>
    </source>
</reference>
<evidence type="ECO:0000313" key="4">
    <source>
        <dbReference type="EMBL" id="TQN28421.1"/>
    </source>
</evidence>
<dbReference type="Pfam" id="PF26526">
    <property type="entry name" value="DUF8175"/>
    <property type="match status" value="1"/>
</dbReference>
<feature type="compositionally biased region" description="Basic and acidic residues" evidence="1">
    <location>
        <begin position="74"/>
        <end position="83"/>
    </location>
</feature>
<comment type="caution">
    <text evidence="4">The sequence shown here is derived from an EMBL/GenBank/DDBJ whole genome shotgun (WGS) entry which is preliminary data.</text>
</comment>
<evidence type="ECO:0000256" key="1">
    <source>
        <dbReference type="SAM" id="MobiDB-lite"/>
    </source>
</evidence>
<protein>
    <recommendedName>
        <fullName evidence="3">DUF8175 domain-containing protein</fullName>
    </recommendedName>
</protein>
<keyword evidence="2" id="KW-1133">Transmembrane helix</keyword>
<feature type="region of interest" description="Disordered" evidence="1">
    <location>
        <begin position="48"/>
        <end position="112"/>
    </location>
</feature>
<feature type="transmembrane region" description="Helical" evidence="2">
    <location>
        <begin position="24"/>
        <end position="47"/>
    </location>
</feature>
<evidence type="ECO:0000259" key="3">
    <source>
        <dbReference type="Pfam" id="PF26526"/>
    </source>
</evidence>
<feature type="domain" description="DUF8175" evidence="3">
    <location>
        <begin position="85"/>
        <end position="269"/>
    </location>
</feature>
<dbReference type="Proteomes" id="UP000317422">
    <property type="component" value="Unassembled WGS sequence"/>
</dbReference>
<dbReference type="AlphaFoldDB" id="A0A543N9C2"/>
<organism evidence="4 5">
    <name type="scientific">Haloactinospora alba</name>
    <dbReference type="NCBI Taxonomy" id="405555"/>
    <lineage>
        <taxon>Bacteria</taxon>
        <taxon>Bacillati</taxon>
        <taxon>Actinomycetota</taxon>
        <taxon>Actinomycetes</taxon>
        <taxon>Streptosporangiales</taxon>
        <taxon>Nocardiopsidaceae</taxon>
        <taxon>Haloactinospora</taxon>
    </lineage>
</organism>
<dbReference type="EMBL" id="VFQC01000002">
    <property type="protein sequence ID" value="TQN28421.1"/>
    <property type="molecule type" value="Genomic_DNA"/>
</dbReference>
<keyword evidence="2" id="KW-0472">Membrane</keyword>